<comment type="caution">
    <text evidence="4">The sequence shown here is derived from an EMBL/GenBank/DDBJ whole genome shotgun (WGS) entry which is preliminary data.</text>
</comment>
<accession>A0ABD5PW69</accession>
<evidence type="ECO:0000313" key="4">
    <source>
        <dbReference type="EMBL" id="MFC4822722.1"/>
    </source>
</evidence>
<dbReference type="RefSeq" id="WP_254267757.1">
    <property type="nucleotide sequence ID" value="NZ_CP100400.1"/>
</dbReference>
<organism evidence="4 5">
    <name type="scientific">Halorussus aquaticus</name>
    <dbReference type="NCBI Taxonomy" id="2953748"/>
    <lineage>
        <taxon>Archaea</taxon>
        <taxon>Methanobacteriati</taxon>
        <taxon>Methanobacteriota</taxon>
        <taxon>Stenosarchaea group</taxon>
        <taxon>Halobacteria</taxon>
        <taxon>Halobacteriales</taxon>
        <taxon>Haladaptataceae</taxon>
        <taxon>Halorussus</taxon>
    </lineage>
</organism>
<name>A0ABD5PW69_9EURY</name>
<dbReference type="EC" id="3.-.-.-" evidence="4"/>
<dbReference type="Pfam" id="PF00857">
    <property type="entry name" value="Isochorismatase"/>
    <property type="match status" value="1"/>
</dbReference>
<sequence length="198" mass="21727">MTTELPDDAALILVDFQRGFDAPSWGDRNNPDAEERARDLLDAWRRRGLPVVHVRHDSQETDSPLRGDREGFAFKPGLEPAESGGSESDDGSVEVEIVKRVNSAFVGTELASWLRERECETLVVAGLTTDHCVSTTTRMADNLGFRPVVVSDATATFDREAPDGEEIPADLSHRVALAHLRGEFARIADSDAVVRSLE</sequence>
<keyword evidence="5" id="KW-1185">Reference proteome</keyword>
<protein>
    <submittedName>
        <fullName evidence="4">Cysteine hydrolase family protein</fullName>
        <ecNumber evidence="4">3.-.-.-</ecNumber>
    </submittedName>
</protein>
<dbReference type="GO" id="GO:0016787">
    <property type="term" value="F:hydrolase activity"/>
    <property type="evidence" value="ECO:0007669"/>
    <property type="project" value="UniProtKB-KW"/>
</dbReference>
<reference evidence="4 5" key="1">
    <citation type="journal article" date="2019" name="Int. J. Syst. Evol. Microbiol.">
        <title>The Global Catalogue of Microorganisms (GCM) 10K type strain sequencing project: providing services to taxonomists for standard genome sequencing and annotation.</title>
        <authorList>
            <consortium name="The Broad Institute Genomics Platform"/>
            <consortium name="The Broad Institute Genome Sequencing Center for Infectious Disease"/>
            <person name="Wu L."/>
            <person name="Ma J."/>
        </authorList>
    </citation>
    <scope>NUCLEOTIDE SEQUENCE [LARGE SCALE GENOMIC DNA]</scope>
    <source>
        <strain evidence="4 5">XZYJ18</strain>
    </source>
</reference>
<dbReference type="Gene3D" id="3.40.50.850">
    <property type="entry name" value="Isochorismatase-like"/>
    <property type="match status" value="1"/>
</dbReference>
<feature type="region of interest" description="Disordered" evidence="2">
    <location>
        <begin position="55"/>
        <end position="92"/>
    </location>
</feature>
<dbReference type="InterPro" id="IPR000868">
    <property type="entry name" value="Isochorismatase-like_dom"/>
</dbReference>
<dbReference type="InterPro" id="IPR036380">
    <property type="entry name" value="Isochorismatase-like_sf"/>
</dbReference>
<dbReference type="Proteomes" id="UP001595945">
    <property type="component" value="Unassembled WGS sequence"/>
</dbReference>
<dbReference type="GeneID" id="73046238"/>
<dbReference type="PANTHER" id="PTHR43540:SF1">
    <property type="entry name" value="ISOCHORISMATASE HYDROLASE"/>
    <property type="match status" value="1"/>
</dbReference>
<dbReference type="CDD" id="cd01014">
    <property type="entry name" value="nicotinamidase_related"/>
    <property type="match status" value="1"/>
</dbReference>
<keyword evidence="1 4" id="KW-0378">Hydrolase</keyword>
<evidence type="ECO:0000313" key="5">
    <source>
        <dbReference type="Proteomes" id="UP001595945"/>
    </source>
</evidence>
<dbReference type="EMBL" id="JBHSHT010000001">
    <property type="protein sequence ID" value="MFC4822722.1"/>
    <property type="molecule type" value="Genomic_DNA"/>
</dbReference>
<dbReference type="AlphaFoldDB" id="A0ABD5PW69"/>
<feature type="domain" description="Isochorismatase-like" evidence="3">
    <location>
        <begin position="9"/>
        <end position="189"/>
    </location>
</feature>
<evidence type="ECO:0000256" key="2">
    <source>
        <dbReference type="SAM" id="MobiDB-lite"/>
    </source>
</evidence>
<dbReference type="InterPro" id="IPR050272">
    <property type="entry name" value="Isochorismatase-like_hydrls"/>
</dbReference>
<dbReference type="PANTHER" id="PTHR43540">
    <property type="entry name" value="PEROXYUREIDOACRYLATE/UREIDOACRYLATE AMIDOHYDROLASE-RELATED"/>
    <property type="match status" value="1"/>
</dbReference>
<proteinExistence type="predicted"/>
<dbReference type="SUPFAM" id="SSF52499">
    <property type="entry name" value="Isochorismatase-like hydrolases"/>
    <property type="match status" value="1"/>
</dbReference>
<gene>
    <name evidence="4" type="ORF">ACFO9K_00455</name>
</gene>
<feature type="compositionally biased region" description="Basic and acidic residues" evidence="2">
    <location>
        <begin position="55"/>
        <end position="72"/>
    </location>
</feature>
<evidence type="ECO:0000256" key="1">
    <source>
        <dbReference type="ARBA" id="ARBA00022801"/>
    </source>
</evidence>
<evidence type="ECO:0000259" key="3">
    <source>
        <dbReference type="Pfam" id="PF00857"/>
    </source>
</evidence>